<dbReference type="InterPro" id="IPR024083">
    <property type="entry name" value="Fumarase/histidase_N"/>
</dbReference>
<dbReference type="SUPFAM" id="SSF48557">
    <property type="entry name" value="L-aspartase-like"/>
    <property type="match status" value="1"/>
</dbReference>
<evidence type="ECO:0000313" key="2">
    <source>
        <dbReference type="Proteomes" id="UP001590951"/>
    </source>
</evidence>
<protein>
    <submittedName>
        <fullName evidence="1">Uncharacterized protein</fullName>
    </submittedName>
</protein>
<name>A0ABR4AME6_9LECA</name>
<dbReference type="Gene3D" id="1.10.275.10">
    <property type="entry name" value="Fumarase/aspartase (N-terminal domain)"/>
    <property type="match status" value="1"/>
</dbReference>
<keyword evidence="2" id="KW-1185">Reference proteome</keyword>
<gene>
    <name evidence="1" type="ORF">ABVK25_011990</name>
</gene>
<accession>A0ABR4AME6</accession>
<organism evidence="1 2">
    <name type="scientific">Lepraria finkii</name>
    <dbReference type="NCBI Taxonomy" id="1340010"/>
    <lineage>
        <taxon>Eukaryota</taxon>
        <taxon>Fungi</taxon>
        <taxon>Dikarya</taxon>
        <taxon>Ascomycota</taxon>
        <taxon>Pezizomycotina</taxon>
        <taxon>Lecanoromycetes</taxon>
        <taxon>OSLEUM clade</taxon>
        <taxon>Lecanoromycetidae</taxon>
        <taxon>Lecanorales</taxon>
        <taxon>Lecanorineae</taxon>
        <taxon>Stereocaulaceae</taxon>
        <taxon>Lepraria</taxon>
    </lineage>
</organism>
<sequence length="68" mass="7483">MAGSALDSRLFQNLLERKEIRDVFADSSYTQYMMDIEAALARAQSAVGIIPSEAGQIITEAFRTATIE</sequence>
<dbReference type="InterPro" id="IPR008948">
    <property type="entry name" value="L-Aspartase-like"/>
</dbReference>
<proteinExistence type="predicted"/>
<evidence type="ECO:0000313" key="1">
    <source>
        <dbReference type="EMBL" id="KAL2045887.1"/>
    </source>
</evidence>
<comment type="caution">
    <text evidence="1">The sequence shown here is derived from an EMBL/GenBank/DDBJ whole genome shotgun (WGS) entry which is preliminary data.</text>
</comment>
<dbReference type="EMBL" id="JBHFEH010000132">
    <property type="protein sequence ID" value="KAL2045887.1"/>
    <property type="molecule type" value="Genomic_DNA"/>
</dbReference>
<reference evidence="1 2" key="1">
    <citation type="submission" date="2024-09" db="EMBL/GenBank/DDBJ databases">
        <title>Rethinking Asexuality: The Enigmatic Case of Functional Sexual Genes in Lepraria (Stereocaulaceae).</title>
        <authorList>
            <person name="Doellman M."/>
            <person name="Sun Y."/>
            <person name="Barcenas-Pena A."/>
            <person name="Lumbsch H.T."/>
            <person name="Grewe F."/>
        </authorList>
    </citation>
    <scope>NUCLEOTIDE SEQUENCE [LARGE SCALE GENOMIC DNA]</scope>
    <source>
        <strain evidence="1 2">Grewe 0041</strain>
    </source>
</reference>
<dbReference type="Proteomes" id="UP001590951">
    <property type="component" value="Unassembled WGS sequence"/>
</dbReference>